<keyword evidence="2" id="KW-1185">Reference proteome</keyword>
<proteinExistence type="predicted"/>
<dbReference type="Proteomes" id="UP000790377">
    <property type="component" value="Unassembled WGS sequence"/>
</dbReference>
<dbReference type="EMBL" id="MU267816">
    <property type="protein sequence ID" value="KAH7908531.1"/>
    <property type="molecule type" value="Genomic_DNA"/>
</dbReference>
<protein>
    <submittedName>
        <fullName evidence="1">S-adenosyl-L-methionine-dependent methyltransferase</fullName>
    </submittedName>
</protein>
<gene>
    <name evidence="1" type="ORF">BJ138DRAFT_1115764</name>
</gene>
<keyword evidence="1" id="KW-0808">Transferase</keyword>
<name>A0ACB8A5N5_9AGAM</name>
<evidence type="ECO:0000313" key="2">
    <source>
        <dbReference type="Proteomes" id="UP000790377"/>
    </source>
</evidence>
<sequence>MSAVLTGTVPSTDRGIVDVVLQAYSDKAKDGADPEYAKTVAKAFGYTQEQLQSIPAESHMGLSCGNPVATASLKPGETVLDLGSGGGIDVFLAAAKVGPEGQAIGLDMSADMITLARRNAAKKGLKPPHVAFVQALLTEPLPIASDSMDCILSNCVINLLPISGKAALLKEVHRVLKPGGRIVLDDIIVKKPLPESLRSNLSAYVGCIAGALQLDEYKRLLTDAGFADALFVDTKGDLNIYAVDGNLGCCPPTNPTSPVGGCCAPKSASSPGCPPKTTSSNSSSSPSSTSKGCCSPDTPVVSGGCAPKLVDTAPMTPAISDLNEWAASFQIYAMKTFGNEDATPSKSTTSSVLLNWADAYPFPKAVRVDISCEEVVAAIKSQADSFAVIDVRRNDHTGGHVRGSTQCPAQTFYDDLPSFYSKFSTVERVVFYCNSSGGRGPRCAAWYQDYLNERGNTASKALVMTGGIKAWLQKYKEIEELTDQD</sequence>
<evidence type="ECO:0000313" key="1">
    <source>
        <dbReference type="EMBL" id="KAH7908531.1"/>
    </source>
</evidence>
<keyword evidence="1" id="KW-0489">Methyltransferase</keyword>
<comment type="caution">
    <text evidence="1">The sequence shown here is derived from an EMBL/GenBank/DDBJ whole genome shotgun (WGS) entry which is preliminary data.</text>
</comment>
<accession>A0ACB8A5N5</accession>
<reference evidence="1" key="1">
    <citation type="journal article" date="2021" name="New Phytol.">
        <title>Evolutionary innovations through gain and loss of genes in the ectomycorrhizal Boletales.</title>
        <authorList>
            <person name="Wu G."/>
            <person name="Miyauchi S."/>
            <person name="Morin E."/>
            <person name="Kuo A."/>
            <person name="Drula E."/>
            <person name="Varga T."/>
            <person name="Kohler A."/>
            <person name="Feng B."/>
            <person name="Cao Y."/>
            <person name="Lipzen A."/>
            <person name="Daum C."/>
            <person name="Hundley H."/>
            <person name="Pangilinan J."/>
            <person name="Johnson J."/>
            <person name="Barry K."/>
            <person name="LaButti K."/>
            <person name="Ng V."/>
            <person name="Ahrendt S."/>
            <person name="Min B."/>
            <person name="Choi I.G."/>
            <person name="Park H."/>
            <person name="Plett J.M."/>
            <person name="Magnuson J."/>
            <person name="Spatafora J.W."/>
            <person name="Nagy L.G."/>
            <person name="Henrissat B."/>
            <person name="Grigoriev I.V."/>
            <person name="Yang Z.L."/>
            <person name="Xu J."/>
            <person name="Martin F.M."/>
        </authorList>
    </citation>
    <scope>NUCLEOTIDE SEQUENCE</scope>
    <source>
        <strain evidence="1">ATCC 28755</strain>
    </source>
</reference>
<organism evidence="1 2">
    <name type="scientific">Hygrophoropsis aurantiaca</name>
    <dbReference type="NCBI Taxonomy" id="72124"/>
    <lineage>
        <taxon>Eukaryota</taxon>
        <taxon>Fungi</taxon>
        <taxon>Dikarya</taxon>
        <taxon>Basidiomycota</taxon>
        <taxon>Agaricomycotina</taxon>
        <taxon>Agaricomycetes</taxon>
        <taxon>Agaricomycetidae</taxon>
        <taxon>Boletales</taxon>
        <taxon>Coniophorineae</taxon>
        <taxon>Hygrophoropsidaceae</taxon>
        <taxon>Hygrophoropsis</taxon>
    </lineage>
</organism>